<protein>
    <recommendedName>
        <fullName evidence="3">DUF3127 domain-containing protein</fullName>
    </recommendedName>
</protein>
<dbReference type="PATRIC" id="fig|246787.4.peg.5727"/>
<dbReference type="Proteomes" id="UP000061809">
    <property type="component" value="Chromosome"/>
</dbReference>
<dbReference type="AlphaFoldDB" id="A0A0P0FWR1"/>
<dbReference type="KEGG" id="bcel:BcellWH2_05550"/>
<dbReference type="InterPro" id="IPR021474">
    <property type="entry name" value="DUF3127"/>
</dbReference>
<sequence>MNCEAEGKILVALPTTNGQTKTGKDWQKKEFVLETIERFPLRMKFSMISFDGPVEDAPSVDEKVRVRFTVEAREINGKWYNDVRAYQVEKLS</sequence>
<evidence type="ECO:0008006" key="3">
    <source>
        <dbReference type="Google" id="ProtNLM"/>
    </source>
</evidence>
<gene>
    <name evidence="1" type="ORF">BcellWH2_05550</name>
</gene>
<dbReference type="EMBL" id="CP012801">
    <property type="protein sequence ID" value="ALJ62748.1"/>
    <property type="molecule type" value="Genomic_DNA"/>
</dbReference>
<accession>A0A0P0FWR1</accession>
<evidence type="ECO:0000313" key="1">
    <source>
        <dbReference type="EMBL" id="ALJ62748.1"/>
    </source>
</evidence>
<organism evidence="1 2">
    <name type="scientific">Bacteroides cellulosilyticus</name>
    <dbReference type="NCBI Taxonomy" id="246787"/>
    <lineage>
        <taxon>Bacteria</taxon>
        <taxon>Pseudomonadati</taxon>
        <taxon>Bacteroidota</taxon>
        <taxon>Bacteroidia</taxon>
        <taxon>Bacteroidales</taxon>
        <taxon>Bacteroidaceae</taxon>
        <taxon>Bacteroides</taxon>
    </lineage>
</organism>
<proteinExistence type="predicted"/>
<reference evidence="1 2" key="1">
    <citation type="journal article" date="2015" name="Science">
        <title>Genetic determinants of in vivo fitness and diet responsiveness in multiple human gut Bacteroides.</title>
        <authorList>
            <person name="Wu M."/>
            <person name="McNulty N.P."/>
            <person name="Rodionov D.A."/>
            <person name="Khoroshkin M.S."/>
            <person name="Griffin N.W."/>
            <person name="Cheng J."/>
            <person name="Latreille P."/>
            <person name="Kerstetter R.A."/>
            <person name="Terrapon N."/>
            <person name="Henrissat B."/>
            <person name="Osterman A.L."/>
            <person name="Gordon J.I."/>
        </authorList>
    </citation>
    <scope>NUCLEOTIDE SEQUENCE [LARGE SCALE GENOMIC DNA]</scope>
    <source>
        <strain evidence="1 2">WH2</strain>
    </source>
</reference>
<dbReference type="Pfam" id="PF11325">
    <property type="entry name" value="DUF3127"/>
    <property type="match status" value="1"/>
</dbReference>
<evidence type="ECO:0000313" key="2">
    <source>
        <dbReference type="Proteomes" id="UP000061809"/>
    </source>
</evidence>
<name>A0A0P0FWR1_9BACE</name>
<dbReference type="RefSeq" id="WP_029428015.1">
    <property type="nucleotide sequence ID" value="NZ_CP012801.1"/>
</dbReference>